<sequence>MKKRPNIVIINPDQMRADSMSHLGNPAAVTPNLDELAKDGVSFAHAFCQNPVCTPSRCSFMSGWYPHVAGHRTMNHMMHEHEPVLLKR</sequence>
<evidence type="ECO:0000313" key="5">
    <source>
        <dbReference type="Proteomes" id="UP000004968"/>
    </source>
</evidence>
<proteinExistence type="predicted"/>
<dbReference type="InterPro" id="IPR000917">
    <property type="entry name" value="Sulfatase_N"/>
</dbReference>
<dbReference type="Proteomes" id="UP000004968">
    <property type="component" value="Unassembled WGS sequence"/>
</dbReference>
<comment type="caution">
    <text evidence="4">The sequence shown here is derived from an EMBL/GenBank/DDBJ whole genome shotgun (WGS) entry which is preliminary data.</text>
</comment>
<dbReference type="GO" id="GO:0004423">
    <property type="term" value="F:iduronate-2-sulfatase activity"/>
    <property type="evidence" value="ECO:0007669"/>
    <property type="project" value="TreeGrafter"/>
</dbReference>
<dbReference type="GO" id="GO:0005737">
    <property type="term" value="C:cytoplasm"/>
    <property type="evidence" value="ECO:0007669"/>
    <property type="project" value="TreeGrafter"/>
</dbReference>
<dbReference type="SUPFAM" id="SSF53649">
    <property type="entry name" value="Alkaline phosphatase-like"/>
    <property type="match status" value="1"/>
</dbReference>
<feature type="non-terminal residue" evidence="4">
    <location>
        <position position="88"/>
    </location>
</feature>
<evidence type="ECO:0000313" key="4">
    <source>
        <dbReference type="EMBL" id="EFC96835.1"/>
    </source>
</evidence>
<dbReference type="PANTHER" id="PTHR45953:SF1">
    <property type="entry name" value="IDURONATE 2-SULFATASE"/>
    <property type="match status" value="1"/>
</dbReference>
<dbReference type="Pfam" id="PF00884">
    <property type="entry name" value="Sulfatase"/>
    <property type="match status" value="1"/>
</dbReference>
<dbReference type="RefSeq" id="WP_006775407.1">
    <property type="nucleotide sequence ID" value="NZ_GG667726.1"/>
</dbReference>
<gene>
    <name evidence="4" type="ORF">CLOSTHATH_04977</name>
</gene>
<dbReference type="PANTHER" id="PTHR45953">
    <property type="entry name" value="IDURONATE 2-SULFATASE"/>
    <property type="match status" value="1"/>
</dbReference>
<dbReference type="Gene3D" id="3.40.720.10">
    <property type="entry name" value="Alkaline Phosphatase, subunit A"/>
    <property type="match status" value="1"/>
</dbReference>
<organism evidence="4 5">
    <name type="scientific">Hungatella hathewayi DSM 13479</name>
    <dbReference type="NCBI Taxonomy" id="566550"/>
    <lineage>
        <taxon>Bacteria</taxon>
        <taxon>Bacillati</taxon>
        <taxon>Bacillota</taxon>
        <taxon>Clostridia</taxon>
        <taxon>Lachnospirales</taxon>
        <taxon>Lachnospiraceae</taxon>
        <taxon>Hungatella</taxon>
    </lineage>
</organism>
<feature type="domain" description="Sulfatase N-terminal" evidence="3">
    <location>
        <begin position="5"/>
        <end position="70"/>
    </location>
</feature>
<dbReference type="GO" id="GO:0046872">
    <property type="term" value="F:metal ion binding"/>
    <property type="evidence" value="ECO:0007669"/>
    <property type="project" value="UniProtKB-KW"/>
</dbReference>
<name>D3AMX7_9FIRM</name>
<dbReference type="HOGENOM" id="CLU_2488623_0_0_9"/>
<keyword evidence="2" id="KW-0378">Hydrolase</keyword>
<dbReference type="InterPro" id="IPR017850">
    <property type="entry name" value="Alkaline_phosphatase_core_sf"/>
</dbReference>
<reference evidence="4 5" key="1">
    <citation type="submission" date="2010-01" db="EMBL/GenBank/DDBJ databases">
        <authorList>
            <person name="Weinstock G."/>
            <person name="Sodergren E."/>
            <person name="Clifton S."/>
            <person name="Fulton L."/>
            <person name="Fulton B."/>
            <person name="Courtney L."/>
            <person name="Fronick C."/>
            <person name="Harrison M."/>
            <person name="Strong C."/>
            <person name="Farmer C."/>
            <person name="Delahaunty K."/>
            <person name="Markovic C."/>
            <person name="Hall O."/>
            <person name="Minx P."/>
            <person name="Tomlinson C."/>
            <person name="Mitreva M."/>
            <person name="Nelson J."/>
            <person name="Hou S."/>
            <person name="Wollam A."/>
            <person name="Pepin K.H."/>
            <person name="Johnson M."/>
            <person name="Bhonagiri V."/>
            <person name="Nash W.E."/>
            <person name="Warren W."/>
            <person name="Chinwalla A."/>
            <person name="Mardis E.R."/>
            <person name="Wilson R.K."/>
        </authorList>
    </citation>
    <scope>NUCLEOTIDE SEQUENCE [LARGE SCALE GENOMIC DNA]</scope>
    <source>
        <strain evidence="4 5">DSM 13479</strain>
    </source>
</reference>
<protein>
    <recommendedName>
        <fullName evidence="3">Sulfatase N-terminal domain-containing protein</fullName>
    </recommendedName>
</protein>
<dbReference type="EMBL" id="ACIO01000487">
    <property type="protein sequence ID" value="EFC96835.1"/>
    <property type="molecule type" value="Genomic_DNA"/>
</dbReference>
<dbReference type="AlphaFoldDB" id="D3AMX7"/>
<accession>D3AMX7</accession>
<evidence type="ECO:0000256" key="1">
    <source>
        <dbReference type="ARBA" id="ARBA00022723"/>
    </source>
</evidence>
<keyword evidence="1" id="KW-0479">Metal-binding</keyword>
<evidence type="ECO:0000256" key="2">
    <source>
        <dbReference type="ARBA" id="ARBA00022801"/>
    </source>
</evidence>
<evidence type="ECO:0000259" key="3">
    <source>
        <dbReference type="Pfam" id="PF00884"/>
    </source>
</evidence>